<evidence type="ECO:0000256" key="6">
    <source>
        <dbReference type="SAM" id="Coils"/>
    </source>
</evidence>
<dbReference type="SMART" id="SM00387">
    <property type="entry name" value="HATPase_c"/>
    <property type="match status" value="1"/>
</dbReference>
<dbReference type="Pfam" id="PF02518">
    <property type="entry name" value="HATPase_c"/>
    <property type="match status" value="1"/>
</dbReference>
<name>A0A5N1JAF0_9BACT</name>
<comment type="catalytic activity">
    <reaction evidence="1">
        <text>ATP + protein L-histidine = ADP + protein N-phospho-L-histidine.</text>
        <dbReference type="EC" id="2.7.13.3"/>
    </reaction>
</comment>
<comment type="caution">
    <text evidence="9">The sequence shown here is derived from an EMBL/GenBank/DDBJ whole genome shotgun (WGS) entry which is preliminary data.</text>
</comment>
<dbReference type="Gene3D" id="1.10.287.130">
    <property type="match status" value="1"/>
</dbReference>
<dbReference type="PANTHER" id="PTHR43304:SF1">
    <property type="entry name" value="PAC DOMAIN-CONTAINING PROTEIN"/>
    <property type="match status" value="1"/>
</dbReference>
<dbReference type="EC" id="2.7.13.3" evidence="2"/>
<evidence type="ECO:0000256" key="4">
    <source>
        <dbReference type="ARBA" id="ARBA00022679"/>
    </source>
</evidence>
<evidence type="ECO:0000313" key="10">
    <source>
        <dbReference type="Proteomes" id="UP000326344"/>
    </source>
</evidence>
<dbReference type="PROSITE" id="PS50109">
    <property type="entry name" value="HIS_KIN"/>
    <property type="match status" value="1"/>
</dbReference>
<keyword evidence="4" id="KW-0808">Transferase</keyword>
<sequence length="403" mass="44413">MTIEHWLTRIFDQAPVAIAVLVGPDYRLKMANSTMYGIWQLPADHESVLGQPVFEAFPNIAGIGLEELLAEVRRTKQPVKGAEAPYAREDGQTAYVNFVYAPIHDESGNVDIVVVATEITQQVIARQQLQESEDRYRQLAEKLADSNEELAAINEELEEANGLLTRSNENLQRFAYVASHDLQEPLRKIQSFGDILKAEYAEGLGKGVDFLDRMQSAASRMSTLIKDLLGFSRITNQRSLNGPVSLNNVVGNVLNVLDLAIAETGAQVQVESLPMVAGDVTQLEQLFQNLIGNALKFHRAGVAPHIHIRSQTVGAEDVPPTIRPARRVPSYHRIEVADNGIGFEGKYVDRIFQVFQRLHGRNNFSGTGIGLAICEKVVVNHGGAITARSQPNQGATFIIYLPV</sequence>
<dbReference type="InterPro" id="IPR005467">
    <property type="entry name" value="His_kinase_dom"/>
</dbReference>
<dbReference type="PRINTS" id="PR00344">
    <property type="entry name" value="BCTRLSENSOR"/>
</dbReference>
<protein>
    <recommendedName>
        <fullName evidence="2">histidine kinase</fullName>
        <ecNumber evidence="2">2.7.13.3</ecNumber>
    </recommendedName>
</protein>
<feature type="domain" description="Histidine kinase" evidence="7">
    <location>
        <begin position="177"/>
        <end position="403"/>
    </location>
</feature>
<keyword evidence="3" id="KW-0597">Phosphoprotein</keyword>
<dbReference type="SUPFAM" id="SSF55874">
    <property type="entry name" value="ATPase domain of HSP90 chaperone/DNA topoisomerase II/histidine kinase"/>
    <property type="match status" value="1"/>
</dbReference>
<dbReference type="Proteomes" id="UP000326344">
    <property type="component" value="Unassembled WGS sequence"/>
</dbReference>
<gene>
    <name evidence="9" type="ORF">F0P93_24005</name>
</gene>
<dbReference type="InterPro" id="IPR004358">
    <property type="entry name" value="Sig_transdc_His_kin-like_C"/>
</dbReference>
<dbReference type="PANTHER" id="PTHR43304">
    <property type="entry name" value="PHYTOCHROME-LIKE PROTEIN CPH1"/>
    <property type="match status" value="1"/>
</dbReference>
<dbReference type="InterPro" id="IPR013656">
    <property type="entry name" value="PAS_4"/>
</dbReference>
<dbReference type="EMBL" id="VTWS01000006">
    <property type="protein sequence ID" value="KAA9349451.1"/>
    <property type="molecule type" value="Genomic_DNA"/>
</dbReference>
<dbReference type="SUPFAM" id="SSF55785">
    <property type="entry name" value="PYP-like sensor domain (PAS domain)"/>
    <property type="match status" value="1"/>
</dbReference>
<dbReference type="GO" id="GO:0000155">
    <property type="term" value="F:phosphorelay sensor kinase activity"/>
    <property type="evidence" value="ECO:0007669"/>
    <property type="project" value="InterPro"/>
</dbReference>
<feature type="coiled-coil region" evidence="6">
    <location>
        <begin position="122"/>
        <end position="170"/>
    </location>
</feature>
<evidence type="ECO:0000256" key="3">
    <source>
        <dbReference type="ARBA" id="ARBA00022553"/>
    </source>
</evidence>
<dbReference type="InterPro" id="IPR035965">
    <property type="entry name" value="PAS-like_dom_sf"/>
</dbReference>
<feature type="domain" description="PAC" evidence="8">
    <location>
        <begin position="80"/>
        <end position="131"/>
    </location>
</feature>
<keyword evidence="6" id="KW-0175">Coiled coil</keyword>
<evidence type="ECO:0000256" key="5">
    <source>
        <dbReference type="ARBA" id="ARBA00022777"/>
    </source>
</evidence>
<dbReference type="CDD" id="cd00082">
    <property type="entry name" value="HisKA"/>
    <property type="match status" value="1"/>
</dbReference>
<dbReference type="Pfam" id="PF08448">
    <property type="entry name" value="PAS_4"/>
    <property type="match status" value="1"/>
</dbReference>
<dbReference type="InterPro" id="IPR003661">
    <property type="entry name" value="HisK_dim/P_dom"/>
</dbReference>
<dbReference type="SUPFAM" id="SSF47384">
    <property type="entry name" value="Homodimeric domain of signal transducing histidine kinase"/>
    <property type="match status" value="1"/>
</dbReference>
<dbReference type="InterPro" id="IPR003594">
    <property type="entry name" value="HATPase_dom"/>
</dbReference>
<dbReference type="Gene3D" id="3.30.565.10">
    <property type="entry name" value="Histidine kinase-like ATPase, C-terminal domain"/>
    <property type="match status" value="1"/>
</dbReference>
<dbReference type="InterPro" id="IPR036097">
    <property type="entry name" value="HisK_dim/P_sf"/>
</dbReference>
<organism evidence="9 10">
    <name type="scientific">Larkinella humicola</name>
    <dbReference type="NCBI Taxonomy" id="2607654"/>
    <lineage>
        <taxon>Bacteria</taxon>
        <taxon>Pseudomonadati</taxon>
        <taxon>Bacteroidota</taxon>
        <taxon>Cytophagia</taxon>
        <taxon>Cytophagales</taxon>
        <taxon>Spirosomataceae</taxon>
        <taxon>Larkinella</taxon>
    </lineage>
</organism>
<dbReference type="RefSeq" id="WP_150880260.1">
    <property type="nucleotide sequence ID" value="NZ_VTWS01000006.1"/>
</dbReference>
<dbReference type="SMART" id="SM00388">
    <property type="entry name" value="HisKA"/>
    <property type="match status" value="1"/>
</dbReference>
<dbReference type="InterPro" id="IPR000700">
    <property type="entry name" value="PAS-assoc_C"/>
</dbReference>
<evidence type="ECO:0000256" key="2">
    <source>
        <dbReference type="ARBA" id="ARBA00012438"/>
    </source>
</evidence>
<dbReference type="Pfam" id="PF00512">
    <property type="entry name" value="HisKA"/>
    <property type="match status" value="1"/>
</dbReference>
<dbReference type="InterPro" id="IPR052162">
    <property type="entry name" value="Sensor_kinase/Photoreceptor"/>
</dbReference>
<evidence type="ECO:0000259" key="8">
    <source>
        <dbReference type="PROSITE" id="PS50113"/>
    </source>
</evidence>
<evidence type="ECO:0000256" key="1">
    <source>
        <dbReference type="ARBA" id="ARBA00000085"/>
    </source>
</evidence>
<dbReference type="AlphaFoldDB" id="A0A5N1JAF0"/>
<dbReference type="FunFam" id="3.30.565.10:FF:000006">
    <property type="entry name" value="Sensor histidine kinase WalK"/>
    <property type="match status" value="1"/>
</dbReference>
<keyword evidence="5" id="KW-0418">Kinase</keyword>
<proteinExistence type="predicted"/>
<evidence type="ECO:0000259" key="7">
    <source>
        <dbReference type="PROSITE" id="PS50109"/>
    </source>
</evidence>
<accession>A0A5N1JAF0</accession>
<dbReference type="Gene3D" id="3.30.450.20">
    <property type="entry name" value="PAS domain"/>
    <property type="match status" value="1"/>
</dbReference>
<evidence type="ECO:0000313" key="9">
    <source>
        <dbReference type="EMBL" id="KAA9349451.1"/>
    </source>
</evidence>
<dbReference type="InterPro" id="IPR036890">
    <property type="entry name" value="HATPase_C_sf"/>
</dbReference>
<reference evidence="9 10" key="1">
    <citation type="submission" date="2019-09" db="EMBL/GenBank/DDBJ databases">
        <title>Genome Sequence of Larkinella sp MA1.</title>
        <authorList>
            <person name="Srinivasan S."/>
        </authorList>
    </citation>
    <scope>NUCLEOTIDE SEQUENCE [LARGE SCALE GENOMIC DNA]</scope>
    <source>
        <strain evidence="9 10">MA1</strain>
    </source>
</reference>
<dbReference type="PROSITE" id="PS50113">
    <property type="entry name" value="PAC"/>
    <property type="match status" value="1"/>
</dbReference>
<keyword evidence="10" id="KW-1185">Reference proteome</keyword>